<dbReference type="GO" id="GO:0070461">
    <property type="term" value="C:SAGA-type complex"/>
    <property type="evidence" value="ECO:0007669"/>
    <property type="project" value="UniProtKB-ARBA"/>
</dbReference>
<evidence type="ECO:0000256" key="5">
    <source>
        <dbReference type="PROSITE-ProRule" id="PRU00228"/>
    </source>
</evidence>
<organism evidence="7">
    <name type="scientific">Menopon gallinae</name>
    <name type="common">poultry shaft louse</name>
    <dbReference type="NCBI Taxonomy" id="328185"/>
    <lineage>
        <taxon>Eukaryota</taxon>
        <taxon>Metazoa</taxon>
        <taxon>Ecdysozoa</taxon>
        <taxon>Arthropoda</taxon>
        <taxon>Hexapoda</taxon>
        <taxon>Insecta</taxon>
        <taxon>Pterygota</taxon>
        <taxon>Neoptera</taxon>
        <taxon>Paraneoptera</taxon>
        <taxon>Psocodea</taxon>
        <taxon>Troctomorpha</taxon>
        <taxon>Phthiraptera</taxon>
        <taxon>Amblycera</taxon>
        <taxon>Menoponidae</taxon>
        <taxon>Menopon</taxon>
    </lineage>
</organism>
<dbReference type="PROSITE" id="PS50135">
    <property type="entry name" value="ZF_ZZ_2"/>
    <property type="match status" value="1"/>
</dbReference>
<dbReference type="GO" id="GO:0005634">
    <property type="term" value="C:nucleus"/>
    <property type="evidence" value="ECO:0007669"/>
    <property type="project" value="UniProtKB-SubCell"/>
</dbReference>
<comment type="subcellular location">
    <subcellularLocation>
        <location evidence="1">Nucleus</location>
    </subcellularLocation>
</comment>
<dbReference type="InterPro" id="IPR037830">
    <property type="entry name" value="ZZZ3"/>
</dbReference>
<dbReference type="SUPFAM" id="SSF46689">
    <property type="entry name" value="Homeodomain-like"/>
    <property type="match status" value="1"/>
</dbReference>
<reference evidence="7" key="1">
    <citation type="journal article" date="2024" name="Gigascience">
        <title>Chromosome-level genome of the poultry shaft louse Menopon gallinae provides insight into the host-switching and adaptive evolution of parasitic lice.</title>
        <authorList>
            <person name="Xu Y."/>
            <person name="Ma L."/>
            <person name="Liu S."/>
            <person name="Liang Y."/>
            <person name="Liu Q."/>
            <person name="He Z."/>
            <person name="Tian L."/>
            <person name="Duan Y."/>
            <person name="Cai W."/>
            <person name="Li H."/>
            <person name="Song F."/>
        </authorList>
    </citation>
    <scope>NUCLEOTIDE SEQUENCE</scope>
    <source>
        <strain evidence="7">Cailab_2023a</strain>
    </source>
</reference>
<name>A0AAW2IDJ0_9NEOP</name>
<dbReference type="InterPro" id="IPR001005">
    <property type="entry name" value="SANT/Myb"/>
</dbReference>
<dbReference type="AlphaFoldDB" id="A0AAW2IDJ0"/>
<gene>
    <name evidence="7" type="ORF">PYX00_001446</name>
</gene>
<dbReference type="Pfam" id="PF00249">
    <property type="entry name" value="Myb_DNA-binding"/>
    <property type="match status" value="1"/>
</dbReference>
<proteinExistence type="predicted"/>
<dbReference type="InterPro" id="IPR043145">
    <property type="entry name" value="Znf_ZZ_sf"/>
</dbReference>
<dbReference type="SUPFAM" id="SSF57850">
    <property type="entry name" value="RING/U-box"/>
    <property type="match status" value="1"/>
</dbReference>
<keyword evidence="3 5" id="KW-0863">Zinc-finger</keyword>
<feature type="domain" description="ZZ-type" evidence="6">
    <location>
        <begin position="323"/>
        <end position="383"/>
    </location>
</feature>
<evidence type="ECO:0000256" key="2">
    <source>
        <dbReference type="ARBA" id="ARBA00022723"/>
    </source>
</evidence>
<keyword evidence="4" id="KW-0862">Zinc</keyword>
<dbReference type="EMBL" id="JARGDH010000001">
    <property type="protein sequence ID" value="KAL0280021.1"/>
    <property type="molecule type" value="Genomic_DNA"/>
</dbReference>
<dbReference type="GO" id="GO:0008270">
    <property type="term" value="F:zinc ion binding"/>
    <property type="evidence" value="ECO:0007669"/>
    <property type="project" value="UniProtKB-KW"/>
</dbReference>
<dbReference type="InterPro" id="IPR009057">
    <property type="entry name" value="Homeodomain-like_sf"/>
</dbReference>
<evidence type="ECO:0000256" key="3">
    <source>
        <dbReference type="ARBA" id="ARBA00022771"/>
    </source>
</evidence>
<dbReference type="SMART" id="SM00717">
    <property type="entry name" value="SANT"/>
    <property type="match status" value="1"/>
</dbReference>
<keyword evidence="2" id="KW-0479">Metal-binding</keyword>
<evidence type="ECO:0000259" key="6">
    <source>
        <dbReference type="PROSITE" id="PS50135"/>
    </source>
</evidence>
<dbReference type="Pfam" id="PF00569">
    <property type="entry name" value="ZZ"/>
    <property type="match status" value="1"/>
</dbReference>
<evidence type="ECO:0000313" key="7">
    <source>
        <dbReference type="EMBL" id="KAL0280021.1"/>
    </source>
</evidence>
<protein>
    <recommendedName>
        <fullName evidence="6">ZZ-type domain-containing protein</fullName>
    </recommendedName>
</protein>
<dbReference type="InterPro" id="IPR000433">
    <property type="entry name" value="Znf_ZZ"/>
</dbReference>
<comment type="caution">
    <text evidence="7">The sequence shown here is derived from an EMBL/GenBank/DDBJ whole genome shotgun (WGS) entry which is preliminary data.</text>
</comment>
<evidence type="ECO:0000256" key="4">
    <source>
        <dbReference type="ARBA" id="ARBA00022833"/>
    </source>
</evidence>
<dbReference type="PANTHER" id="PTHR22705">
    <property type="entry name" value="ZINC FINGER, ZZ DOMAIN CONTAINING 3"/>
    <property type="match status" value="1"/>
</dbReference>
<dbReference type="SMART" id="SM00291">
    <property type="entry name" value="ZnF_ZZ"/>
    <property type="match status" value="1"/>
</dbReference>
<evidence type="ECO:0000256" key="1">
    <source>
        <dbReference type="ARBA" id="ARBA00004123"/>
    </source>
</evidence>
<dbReference type="Gene3D" id="1.10.10.60">
    <property type="entry name" value="Homeodomain-like"/>
    <property type="match status" value="1"/>
</dbReference>
<dbReference type="Gene3D" id="3.30.60.90">
    <property type="match status" value="1"/>
</dbReference>
<sequence>MVTVQTEQMRSDNNLDADAEDDFWFETENIALKGNKDYSKLLRTLCILESQRYQAIKDIDKLLELQEEALGNPLEFVKKLENGEDLGIPTPQVVPDLPEIEWSKYKVALPPEALRPQTRNAGHRTQTDNNVKQNVIKVRGRVYDNSKPVTFNQLWTVEEQLRLEELLVKFPPEENETKRYMKIAEALGNRTVTQVSSRCQKYFLKLQKAGLPVPGRTPKMKTDYMRSPKYSGHQHSRHNGFLYPKSTFFPQLIPPVPMHEGEDLPGTTVCDPAKIVGEEAEEPAGDEGFSSEIKKTDDYKKFMLLKRVKKDKEKDKDSVKAVHAGYKCNGCGEEPLVGTRWHCADCGDQESMDFCSECIISQLESETPHSLDHKFLAVRDPEQFAWDRDYSYQNYLTSSSSYNYLDPNFMPT</sequence>
<accession>A0AAW2IDJ0</accession>
<dbReference type="PANTHER" id="PTHR22705:SF0">
    <property type="entry name" value="ZZ-TYPE ZINC FINGER-CONTAINING PROTEIN 3"/>
    <property type="match status" value="1"/>
</dbReference>